<feature type="transmembrane region" description="Helical" evidence="7">
    <location>
        <begin position="142"/>
        <end position="163"/>
    </location>
</feature>
<gene>
    <name evidence="10" type="ORF">FD41_GL002382</name>
</gene>
<dbReference type="SUPFAM" id="SSF160240">
    <property type="entry name" value="Cation efflux protein cytoplasmic domain-like"/>
    <property type="match status" value="1"/>
</dbReference>
<feature type="domain" description="Cation efflux protein cytoplasmic" evidence="9">
    <location>
        <begin position="237"/>
        <end position="303"/>
    </location>
</feature>
<feature type="transmembrane region" description="Helical" evidence="7">
    <location>
        <begin position="184"/>
        <end position="201"/>
    </location>
</feature>
<dbReference type="Pfam" id="PF01545">
    <property type="entry name" value="Cation_efflux"/>
    <property type="match status" value="1"/>
</dbReference>
<keyword evidence="11" id="KW-1185">Reference proteome</keyword>
<dbReference type="Gene3D" id="3.30.70.1350">
    <property type="entry name" value="Cation efflux protein, cytoplasmic domain"/>
    <property type="match status" value="1"/>
</dbReference>
<dbReference type="InterPro" id="IPR050291">
    <property type="entry name" value="CDF_Transporter"/>
</dbReference>
<feature type="transmembrane region" description="Helical" evidence="7">
    <location>
        <begin position="62"/>
        <end position="83"/>
    </location>
</feature>
<evidence type="ECO:0000313" key="11">
    <source>
        <dbReference type="Proteomes" id="UP000051966"/>
    </source>
</evidence>
<evidence type="ECO:0000256" key="3">
    <source>
        <dbReference type="ARBA" id="ARBA00022448"/>
    </source>
</evidence>
<dbReference type="Pfam" id="PF16916">
    <property type="entry name" value="ZT_dimer"/>
    <property type="match status" value="1"/>
</dbReference>
<organism evidence="10 11">
    <name type="scientific">Lentilactobacillus farraginis DSM 18382 = JCM 14108</name>
    <dbReference type="NCBI Taxonomy" id="1423743"/>
    <lineage>
        <taxon>Bacteria</taxon>
        <taxon>Bacillati</taxon>
        <taxon>Bacillota</taxon>
        <taxon>Bacilli</taxon>
        <taxon>Lactobacillales</taxon>
        <taxon>Lactobacillaceae</taxon>
        <taxon>Lentilactobacillus</taxon>
    </lineage>
</organism>
<dbReference type="GO" id="GO:0008324">
    <property type="term" value="F:monoatomic cation transmembrane transporter activity"/>
    <property type="evidence" value="ECO:0007669"/>
    <property type="project" value="InterPro"/>
</dbReference>
<dbReference type="PANTHER" id="PTHR43840">
    <property type="entry name" value="MITOCHONDRIAL METAL TRANSPORTER 1-RELATED"/>
    <property type="match status" value="1"/>
</dbReference>
<keyword evidence="4 7" id="KW-0812">Transmembrane</keyword>
<dbReference type="InterPro" id="IPR027469">
    <property type="entry name" value="Cation_efflux_TMD_sf"/>
</dbReference>
<dbReference type="Proteomes" id="UP000051966">
    <property type="component" value="Unassembled WGS sequence"/>
</dbReference>
<comment type="subcellular location">
    <subcellularLocation>
        <location evidence="1">Membrane</location>
        <topology evidence="1">Multi-pass membrane protein</topology>
    </subcellularLocation>
</comment>
<evidence type="ECO:0000256" key="6">
    <source>
        <dbReference type="ARBA" id="ARBA00023136"/>
    </source>
</evidence>
<evidence type="ECO:0000259" key="8">
    <source>
        <dbReference type="Pfam" id="PF01545"/>
    </source>
</evidence>
<keyword evidence="3" id="KW-0813">Transport</keyword>
<feature type="transmembrane region" description="Helical" evidence="7">
    <location>
        <begin position="207"/>
        <end position="224"/>
    </location>
</feature>
<feature type="domain" description="Cation efflux protein transmembrane" evidence="8">
    <location>
        <begin position="40"/>
        <end position="230"/>
    </location>
</feature>
<protein>
    <submittedName>
        <fullName evidence="10">CDF family cation diffusion facilitator</fullName>
    </submittedName>
</protein>
<evidence type="ECO:0000256" key="4">
    <source>
        <dbReference type="ARBA" id="ARBA00022692"/>
    </source>
</evidence>
<keyword evidence="5 7" id="KW-1133">Transmembrane helix</keyword>
<dbReference type="EMBL" id="AZFY01000038">
    <property type="protein sequence ID" value="KRM09842.1"/>
    <property type="molecule type" value="Genomic_DNA"/>
</dbReference>
<feature type="transmembrane region" description="Helical" evidence="7">
    <location>
        <begin position="104"/>
        <end position="122"/>
    </location>
</feature>
<accession>A0A0R1VWI1</accession>
<dbReference type="InterPro" id="IPR002524">
    <property type="entry name" value="Cation_efflux"/>
</dbReference>
<dbReference type="PANTHER" id="PTHR43840:SF50">
    <property type="entry name" value="MANGANESE EFFLUX SYSTEM PROTEIN MNES"/>
    <property type="match status" value="1"/>
</dbReference>
<evidence type="ECO:0000256" key="7">
    <source>
        <dbReference type="SAM" id="Phobius"/>
    </source>
</evidence>
<evidence type="ECO:0000256" key="5">
    <source>
        <dbReference type="ARBA" id="ARBA00022989"/>
    </source>
</evidence>
<dbReference type="InterPro" id="IPR058533">
    <property type="entry name" value="Cation_efflux_TM"/>
</dbReference>
<dbReference type="Gene3D" id="1.20.1510.10">
    <property type="entry name" value="Cation efflux protein transmembrane domain"/>
    <property type="match status" value="1"/>
</dbReference>
<evidence type="ECO:0000256" key="1">
    <source>
        <dbReference type="ARBA" id="ARBA00004141"/>
    </source>
</evidence>
<dbReference type="PATRIC" id="fig|1423743.5.peg.2444"/>
<evidence type="ECO:0000256" key="2">
    <source>
        <dbReference type="ARBA" id="ARBA00008114"/>
    </source>
</evidence>
<keyword evidence="6 7" id="KW-0472">Membrane</keyword>
<sequence>MGSDAMANINQYDAGRNIFVDRQHRLNKLQEAQKITYANLTAYAMIMTAELIIGYWNHITVLIADGLNNLTGVCGAAILITGLKISRRPPDSNHVMGHWQYENIAAFLSATIMFAISIQILVDGAFAVRRYFEGGSVQPNSWSMGISLISATTILILARFNTIRGNQLNNQALIASGQDLKSDAWTSFGTFLSIGGAYLGVQWLDGVATILVGFLILHASMLIFRTTIMRLTEGFSPEVIADYSKTINEIPDVLGVQGIEPRWLGDQIVMKVGVYLDNNTPLTKAYAIGEQVEHALMKKYDILDADVMAYPVSLKGDPNHVD</sequence>
<dbReference type="GO" id="GO:0016020">
    <property type="term" value="C:membrane"/>
    <property type="evidence" value="ECO:0007669"/>
    <property type="project" value="UniProtKB-SubCell"/>
</dbReference>
<dbReference type="InterPro" id="IPR027470">
    <property type="entry name" value="Cation_efflux_CTD"/>
</dbReference>
<evidence type="ECO:0000259" key="9">
    <source>
        <dbReference type="Pfam" id="PF16916"/>
    </source>
</evidence>
<comment type="caution">
    <text evidence="10">The sequence shown here is derived from an EMBL/GenBank/DDBJ whole genome shotgun (WGS) entry which is preliminary data.</text>
</comment>
<comment type="similarity">
    <text evidence="2">Belongs to the cation diffusion facilitator (CDF) transporter (TC 2.A.4) family.</text>
</comment>
<dbReference type="AlphaFoldDB" id="A0A0R1VWI1"/>
<name>A0A0R1VWI1_9LACO</name>
<dbReference type="InterPro" id="IPR036837">
    <property type="entry name" value="Cation_efflux_CTD_sf"/>
</dbReference>
<dbReference type="SUPFAM" id="SSF161111">
    <property type="entry name" value="Cation efflux protein transmembrane domain-like"/>
    <property type="match status" value="1"/>
</dbReference>
<dbReference type="NCBIfam" id="TIGR01297">
    <property type="entry name" value="CDF"/>
    <property type="match status" value="1"/>
</dbReference>
<proteinExistence type="inferred from homology"/>
<feature type="transmembrane region" description="Helical" evidence="7">
    <location>
        <begin position="35"/>
        <end position="56"/>
    </location>
</feature>
<evidence type="ECO:0000313" key="10">
    <source>
        <dbReference type="EMBL" id="KRM09842.1"/>
    </source>
</evidence>
<reference evidence="10 11" key="1">
    <citation type="journal article" date="2015" name="Genome Announc.">
        <title>Expanding the biotechnology potential of lactobacilli through comparative genomics of 213 strains and associated genera.</title>
        <authorList>
            <person name="Sun Z."/>
            <person name="Harris H.M."/>
            <person name="McCann A."/>
            <person name="Guo C."/>
            <person name="Argimon S."/>
            <person name="Zhang W."/>
            <person name="Yang X."/>
            <person name="Jeffery I.B."/>
            <person name="Cooney J.C."/>
            <person name="Kagawa T.F."/>
            <person name="Liu W."/>
            <person name="Song Y."/>
            <person name="Salvetti E."/>
            <person name="Wrobel A."/>
            <person name="Rasinkangas P."/>
            <person name="Parkhill J."/>
            <person name="Rea M.C."/>
            <person name="O'Sullivan O."/>
            <person name="Ritari J."/>
            <person name="Douillard F.P."/>
            <person name="Paul Ross R."/>
            <person name="Yang R."/>
            <person name="Briner A.E."/>
            <person name="Felis G.E."/>
            <person name="de Vos W.M."/>
            <person name="Barrangou R."/>
            <person name="Klaenhammer T.R."/>
            <person name="Caufield P.W."/>
            <person name="Cui Y."/>
            <person name="Zhang H."/>
            <person name="O'Toole P.W."/>
        </authorList>
    </citation>
    <scope>NUCLEOTIDE SEQUENCE [LARGE SCALE GENOMIC DNA]</scope>
    <source>
        <strain evidence="10 11">DSM 18382</strain>
    </source>
</reference>